<sequence length="85" mass="9910">MFVKVCTFHQLFNIMMARGDGRTEAEAIVEALQEYQDTKHVRFIHISFWQLQKKKQCLYATSCASRWPMPTPTPMVQGLMISLIM</sequence>
<dbReference type="Proteomes" id="UP000215914">
    <property type="component" value="Unassembled WGS sequence"/>
</dbReference>
<evidence type="ECO:0000313" key="2">
    <source>
        <dbReference type="Proteomes" id="UP000215914"/>
    </source>
</evidence>
<reference evidence="1" key="1">
    <citation type="journal article" date="2017" name="Nature">
        <title>The sunflower genome provides insights into oil metabolism, flowering and Asterid evolution.</title>
        <authorList>
            <person name="Badouin H."/>
            <person name="Gouzy J."/>
            <person name="Grassa C.J."/>
            <person name="Murat F."/>
            <person name="Staton S.E."/>
            <person name="Cottret L."/>
            <person name="Lelandais-Briere C."/>
            <person name="Owens G.L."/>
            <person name="Carrere S."/>
            <person name="Mayjonade B."/>
            <person name="Legrand L."/>
            <person name="Gill N."/>
            <person name="Kane N.C."/>
            <person name="Bowers J.E."/>
            <person name="Hubner S."/>
            <person name="Bellec A."/>
            <person name="Berard A."/>
            <person name="Berges H."/>
            <person name="Blanchet N."/>
            <person name="Boniface M.C."/>
            <person name="Brunel D."/>
            <person name="Catrice O."/>
            <person name="Chaidir N."/>
            <person name="Claudel C."/>
            <person name="Donnadieu C."/>
            <person name="Faraut T."/>
            <person name="Fievet G."/>
            <person name="Helmstetter N."/>
            <person name="King M."/>
            <person name="Knapp S.J."/>
            <person name="Lai Z."/>
            <person name="Le Paslier M.C."/>
            <person name="Lippi Y."/>
            <person name="Lorenzon L."/>
            <person name="Mandel J.R."/>
            <person name="Marage G."/>
            <person name="Marchand G."/>
            <person name="Marquand E."/>
            <person name="Bret-Mestries E."/>
            <person name="Morien E."/>
            <person name="Nambeesan S."/>
            <person name="Nguyen T."/>
            <person name="Pegot-Espagnet P."/>
            <person name="Pouilly N."/>
            <person name="Raftis F."/>
            <person name="Sallet E."/>
            <person name="Schiex T."/>
            <person name="Thomas J."/>
            <person name="Vandecasteele C."/>
            <person name="Vares D."/>
            <person name="Vear F."/>
            <person name="Vautrin S."/>
            <person name="Crespi M."/>
            <person name="Mangin B."/>
            <person name="Burke J.M."/>
            <person name="Salse J."/>
            <person name="Munos S."/>
            <person name="Vincourt P."/>
            <person name="Rieseberg L.H."/>
            <person name="Langlade N.B."/>
        </authorList>
    </citation>
    <scope>NUCLEOTIDE SEQUENCE</scope>
    <source>
        <tissue evidence="1">Leaves</tissue>
    </source>
</reference>
<reference evidence="1" key="2">
    <citation type="submission" date="2020-06" db="EMBL/GenBank/DDBJ databases">
        <title>Helianthus annuus Genome sequencing and assembly Release 2.</title>
        <authorList>
            <person name="Gouzy J."/>
            <person name="Langlade N."/>
            <person name="Munos S."/>
        </authorList>
    </citation>
    <scope>NUCLEOTIDE SEQUENCE</scope>
    <source>
        <tissue evidence="1">Leaves</tissue>
    </source>
</reference>
<keyword evidence="2" id="KW-1185">Reference proteome</keyword>
<gene>
    <name evidence="1" type="ORF">HanXRQr2_Chr05g0218301</name>
</gene>
<dbReference type="AlphaFoldDB" id="A0A9K3NNE8"/>
<organism evidence="1 2">
    <name type="scientific">Helianthus annuus</name>
    <name type="common">Common sunflower</name>
    <dbReference type="NCBI Taxonomy" id="4232"/>
    <lineage>
        <taxon>Eukaryota</taxon>
        <taxon>Viridiplantae</taxon>
        <taxon>Streptophyta</taxon>
        <taxon>Embryophyta</taxon>
        <taxon>Tracheophyta</taxon>
        <taxon>Spermatophyta</taxon>
        <taxon>Magnoliopsida</taxon>
        <taxon>eudicotyledons</taxon>
        <taxon>Gunneridae</taxon>
        <taxon>Pentapetalae</taxon>
        <taxon>asterids</taxon>
        <taxon>campanulids</taxon>
        <taxon>Asterales</taxon>
        <taxon>Asteraceae</taxon>
        <taxon>Asteroideae</taxon>
        <taxon>Heliantheae alliance</taxon>
        <taxon>Heliantheae</taxon>
        <taxon>Helianthus</taxon>
    </lineage>
</organism>
<accession>A0A9K3NNE8</accession>
<protein>
    <submittedName>
        <fullName evidence="1">Uncharacterized protein</fullName>
    </submittedName>
</protein>
<proteinExistence type="predicted"/>
<dbReference type="EMBL" id="MNCJ02000320">
    <property type="protein sequence ID" value="KAF5806180.1"/>
    <property type="molecule type" value="Genomic_DNA"/>
</dbReference>
<dbReference type="Gramene" id="mRNA:HanXRQr2_Chr05g0218301">
    <property type="protein sequence ID" value="CDS:HanXRQr2_Chr05g0218301.1"/>
    <property type="gene ID" value="HanXRQr2_Chr05g0218301"/>
</dbReference>
<comment type="caution">
    <text evidence="1">The sequence shown here is derived from an EMBL/GenBank/DDBJ whole genome shotgun (WGS) entry which is preliminary data.</text>
</comment>
<evidence type="ECO:0000313" key="1">
    <source>
        <dbReference type="EMBL" id="KAF5806180.1"/>
    </source>
</evidence>
<name>A0A9K3NNE8_HELAN</name>